<dbReference type="SUPFAM" id="SSF51283">
    <property type="entry name" value="dUTPase-like"/>
    <property type="match status" value="1"/>
</dbReference>
<evidence type="ECO:0000256" key="4">
    <source>
        <dbReference type="ARBA" id="ARBA00047686"/>
    </source>
</evidence>
<dbReference type="Gene3D" id="2.70.40.10">
    <property type="match status" value="1"/>
</dbReference>
<dbReference type="InterPro" id="IPR036157">
    <property type="entry name" value="dUTPase-like_sf"/>
</dbReference>
<evidence type="ECO:0000256" key="5">
    <source>
        <dbReference type="HAMAP-Rule" id="MF_00116"/>
    </source>
</evidence>
<accession>A0A0J1IJ67</accession>
<feature type="binding site" evidence="5">
    <location>
        <begin position="69"/>
        <end position="71"/>
    </location>
    <ligand>
        <name>substrate</name>
    </ligand>
</feature>
<dbReference type="GO" id="GO:0046081">
    <property type="term" value="P:dUTP catabolic process"/>
    <property type="evidence" value="ECO:0007669"/>
    <property type="project" value="InterPro"/>
</dbReference>
<proteinExistence type="inferred from homology"/>
<keyword evidence="5" id="KW-0479">Metal-binding</keyword>
<feature type="binding site" evidence="5">
    <location>
        <begin position="86"/>
        <end position="88"/>
    </location>
    <ligand>
        <name>substrate</name>
    </ligand>
</feature>
<protein>
    <recommendedName>
        <fullName evidence="5">Deoxyuridine 5'-triphosphate nucleotidohydrolase</fullName>
        <shortName evidence="5">dUTPase</shortName>
        <ecNumber evidence="5">3.6.1.23</ecNumber>
    </recommendedName>
    <alternativeName>
        <fullName evidence="5">dUTP pyrophosphatase</fullName>
    </alternativeName>
</protein>
<dbReference type="InterPro" id="IPR033704">
    <property type="entry name" value="dUTPase_trimeric"/>
</dbReference>
<dbReference type="PANTHER" id="PTHR11241">
    <property type="entry name" value="DEOXYURIDINE 5'-TRIPHOSPHATE NUCLEOTIDOHYDROLASE"/>
    <property type="match status" value="1"/>
</dbReference>
<dbReference type="InterPro" id="IPR029054">
    <property type="entry name" value="dUTPase-like"/>
</dbReference>
<dbReference type="EC" id="3.6.1.23" evidence="5"/>
<evidence type="ECO:0000313" key="8">
    <source>
        <dbReference type="Proteomes" id="UP000036356"/>
    </source>
</evidence>
<keyword evidence="2 5" id="KW-0378">Hydrolase</keyword>
<dbReference type="UniPathway" id="UPA00610">
    <property type="reaction ID" value="UER00666"/>
</dbReference>
<evidence type="ECO:0000256" key="2">
    <source>
        <dbReference type="ARBA" id="ARBA00022801"/>
    </source>
</evidence>
<dbReference type="PATRIC" id="fig|476652.3.peg.3614"/>
<comment type="cofactor">
    <cofactor evidence="5">
        <name>Mg(2+)</name>
        <dbReference type="ChEBI" id="CHEBI:18420"/>
    </cofactor>
</comment>
<comment type="function">
    <text evidence="5">This enzyme is involved in nucleotide metabolism: it produces dUMP, the immediate precursor of thymidine nucleotides and it decreases the intracellular concentration of dUTP so that uracil cannot be incorporated into DNA.</text>
</comment>
<dbReference type="AlphaFoldDB" id="A0A0J1IJ67"/>
<dbReference type="GO" id="GO:0004170">
    <property type="term" value="F:dUTP diphosphatase activity"/>
    <property type="evidence" value="ECO:0007669"/>
    <property type="project" value="UniProtKB-UniRule"/>
</dbReference>
<dbReference type="NCBIfam" id="NF001862">
    <property type="entry name" value="PRK00601.1"/>
    <property type="match status" value="1"/>
</dbReference>
<dbReference type="Pfam" id="PF00692">
    <property type="entry name" value="dUTPase"/>
    <property type="match status" value="1"/>
</dbReference>
<keyword evidence="8" id="KW-1185">Reference proteome</keyword>
<comment type="catalytic activity">
    <reaction evidence="4 5">
        <text>dUTP + H2O = dUMP + diphosphate + H(+)</text>
        <dbReference type="Rhea" id="RHEA:10248"/>
        <dbReference type="ChEBI" id="CHEBI:15377"/>
        <dbReference type="ChEBI" id="CHEBI:15378"/>
        <dbReference type="ChEBI" id="CHEBI:33019"/>
        <dbReference type="ChEBI" id="CHEBI:61555"/>
        <dbReference type="ChEBI" id="CHEBI:246422"/>
        <dbReference type="EC" id="3.6.1.23"/>
    </reaction>
</comment>
<keyword evidence="5" id="KW-0460">Magnesium</keyword>
<dbReference type="GO" id="GO:0000287">
    <property type="term" value="F:magnesium ion binding"/>
    <property type="evidence" value="ECO:0007669"/>
    <property type="project" value="UniProtKB-UniRule"/>
</dbReference>
<feature type="domain" description="dUTPase-like" evidence="6">
    <location>
        <begin position="16"/>
        <end position="148"/>
    </location>
</feature>
<reference evidence="7 8" key="1">
    <citation type="submission" date="2015-06" db="EMBL/GenBank/DDBJ databases">
        <title>Draft genome of the moderately acidophilic sulfate reducer Candidatus Desulfosporosinus acididurans strain M1.</title>
        <authorList>
            <person name="Poehlein A."/>
            <person name="Petzsch P."/>
            <person name="Johnson B.D."/>
            <person name="Schloemann M."/>
            <person name="Daniel R."/>
            <person name="Muehling M."/>
        </authorList>
    </citation>
    <scope>NUCLEOTIDE SEQUENCE [LARGE SCALE GENOMIC DNA]</scope>
    <source>
        <strain evidence="7 8">M1</strain>
    </source>
</reference>
<dbReference type="NCBIfam" id="TIGR00576">
    <property type="entry name" value="dut"/>
    <property type="match status" value="1"/>
</dbReference>
<dbReference type="CDD" id="cd07557">
    <property type="entry name" value="trimeric_dUTPase"/>
    <property type="match status" value="1"/>
</dbReference>
<dbReference type="EMBL" id="LDZY01000012">
    <property type="protein sequence ID" value="KLU64781.1"/>
    <property type="molecule type" value="Genomic_DNA"/>
</dbReference>
<sequence length="149" mass="15606">MTNWLNVKIKKLSPSASLPAYATSASAGVDLCACLEEKLLLNPGDNVKIPTGIAIELPGQDAVALVFARSGLANRSGIGLTNGVGVIDSDYRGEIQVLLQNLGSETVAINPGDRIAQMVVMPIFQVHWQEVLELTESNRGSGGFGSTGV</sequence>
<keyword evidence="3 5" id="KW-0546">Nucleotide metabolism</keyword>
<comment type="caution">
    <text evidence="7">The sequence shown here is derived from an EMBL/GenBank/DDBJ whole genome shotgun (WGS) entry which is preliminary data.</text>
</comment>
<organism evidence="7 8">
    <name type="scientific">Desulfosporosinus acididurans</name>
    <dbReference type="NCBI Taxonomy" id="476652"/>
    <lineage>
        <taxon>Bacteria</taxon>
        <taxon>Bacillati</taxon>
        <taxon>Bacillota</taxon>
        <taxon>Clostridia</taxon>
        <taxon>Eubacteriales</taxon>
        <taxon>Desulfitobacteriaceae</taxon>
        <taxon>Desulfosporosinus</taxon>
    </lineage>
</organism>
<comment type="pathway">
    <text evidence="5">Pyrimidine metabolism; dUMP biosynthesis; dUMP from dCTP (dUTP route): step 2/2.</text>
</comment>
<dbReference type="GO" id="GO:0006226">
    <property type="term" value="P:dUMP biosynthetic process"/>
    <property type="evidence" value="ECO:0007669"/>
    <property type="project" value="UniProtKB-UniRule"/>
</dbReference>
<evidence type="ECO:0000256" key="3">
    <source>
        <dbReference type="ARBA" id="ARBA00023080"/>
    </source>
</evidence>
<name>A0A0J1IJ67_9FIRM</name>
<evidence type="ECO:0000313" key="7">
    <source>
        <dbReference type="EMBL" id="KLU64781.1"/>
    </source>
</evidence>
<dbReference type="Proteomes" id="UP000036356">
    <property type="component" value="Unassembled WGS sequence"/>
</dbReference>
<dbReference type="PANTHER" id="PTHR11241:SF0">
    <property type="entry name" value="DEOXYURIDINE 5'-TRIPHOSPHATE NUCLEOTIDOHYDROLASE"/>
    <property type="match status" value="1"/>
</dbReference>
<gene>
    <name evidence="5 7" type="primary">dut</name>
    <name evidence="7" type="ORF">DEAC_c34250</name>
</gene>
<evidence type="ECO:0000259" key="6">
    <source>
        <dbReference type="Pfam" id="PF00692"/>
    </source>
</evidence>
<dbReference type="InterPro" id="IPR008181">
    <property type="entry name" value="dUTPase"/>
</dbReference>
<comment type="caution">
    <text evidence="5">Lacks conserved residue(s) required for the propagation of feature annotation.</text>
</comment>
<evidence type="ECO:0000256" key="1">
    <source>
        <dbReference type="ARBA" id="ARBA00006581"/>
    </source>
</evidence>
<dbReference type="HAMAP" id="MF_00116">
    <property type="entry name" value="dUTPase_bact"/>
    <property type="match status" value="1"/>
</dbReference>
<feature type="binding site" evidence="5">
    <location>
        <position position="82"/>
    </location>
    <ligand>
        <name>substrate</name>
    </ligand>
</feature>
<dbReference type="RefSeq" id="WP_047811221.1">
    <property type="nucleotide sequence ID" value="NZ_LDZY01000012.1"/>
</dbReference>
<comment type="similarity">
    <text evidence="1 5">Belongs to the dUTPase family.</text>
</comment>
<dbReference type="STRING" id="476652.DEAC_c34250"/>